<evidence type="ECO:0000256" key="4">
    <source>
        <dbReference type="ARBA" id="ARBA00023002"/>
    </source>
</evidence>
<dbReference type="SUPFAM" id="SSF47336">
    <property type="entry name" value="ACP-like"/>
    <property type="match status" value="1"/>
</dbReference>
<dbReference type="CDD" id="cd00833">
    <property type="entry name" value="PKS"/>
    <property type="match status" value="1"/>
</dbReference>
<feature type="domain" description="Ketosynthase family 3 (KS3)" evidence="9">
    <location>
        <begin position="8"/>
        <end position="472"/>
    </location>
</feature>
<dbReference type="Pfam" id="PF14765">
    <property type="entry name" value="PS-DH"/>
    <property type="match status" value="1"/>
</dbReference>
<dbReference type="PANTHER" id="PTHR43775">
    <property type="entry name" value="FATTY ACID SYNTHASE"/>
    <property type="match status" value="1"/>
</dbReference>
<dbReference type="GO" id="GO:0044550">
    <property type="term" value="P:secondary metabolite biosynthetic process"/>
    <property type="evidence" value="ECO:0007669"/>
    <property type="project" value="TreeGrafter"/>
</dbReference>
<dbReference type="SUPFAM" id="SSF53901">
    <property type="entry name" value="Thiolase-like"/>
    <property type="match status" value="1"/>
</dbReference>
<dbReference type="InterPro" id="IPR018201">
    <property type="entry name" value="Ketoacyl_synth_AS"/>
</dbReference>
<dbReference type="Pfam" id="PF00698">
    <property type="entry name" value="Acyl_transf_1"/>
    <property type="match status" value="1"/>
</dbReference>
<feature type="region of interest" description="C-terminal hotdog fold" evidence="6">
    <location>
        <begin position="1144"/>
        <end position="1301"/>
    </location>
</feature>
<evidence type="ECO:0000256" key="6">
    <source>
        <dbReference type="PROSITE-ProRule" id="PRU01363"/>
    </source>
</evidence>
<evidence type="ECO:0000256" key="3">
    <source>
        <dbReference type="ARBA" id="ARBA00022679"/>
    </source>
</evidence>
<keyword evidence="1" id="KW-0596">Phosphopantetheine</keyword>
<evidence type="ECO:0000256" key="5">
    <source>
        <dbReference type="ARBA" id="ARBA00023268"/>
    </source>
</evidence>
<evidence type="ECO:0000313" key="12">
    <source>
        <dbReference type="Proteomes" id="UP001244011"/>
    </source>
</evidence>
<keyword evidence="12" id="KW-1185">Reference proteome</keyword>
<gene>
    <name evidence="11" type="ORF">QBC33DRAFT_475779</name>
</gene>
<dbReference type="InterPro" id="IPR049900">
    <property type="entry name" value="PKS_mFAS_DH"/>
</dbReference>
<comment type="caution">
    <text evidence="11">The sequence shown here is derived from an EMBL/GenBank/DDBJ whole genome shotgun (WGS) entry which is preliminary data.</text>
</comment>
<dbReference type="InterPro" id="IPR057326">
    <property type="entry name" value="KR_dom"/>
</dbReference>
<dbReference type="SUPFAM" id="SSF53335">
    <property type="entry name" value="S-adenosyl-L-methionine-dependent methyltransferases"/>
    <property type="match status" value="1"/>
</dbReference>
<evidence type="ECO:0000259" key="10">
    <source>
        <dbReference type="PROSITE" id="PS52019"/>
    </source>
</evidence>
<dbReference type="InterPro" id="IPR016039">
    <property type="entry name" value="Thiolase-like"/>
</dbReference>
<reference evidence="11" key="1">
    <citation type="submission" date="2023-06" db="EMBL/GenBank/DDBJ databases">
        <title>Genome-scale phylogeny and comparative genomics of the fungal order Sordariales.</title>
        <authorList>
            <consortium name="Lawrence Berkeley National Laboratory"/>
            <person name="Hensen N."/>
            <person name="Bonometti L."/>
            <person name="Westerberg I."/>
            <person name="Brannstrom I.O."/>
            <person name="Guillou S."/>
            <person name="Cros-Aarteil S."/>
            <person name="Calhoun S."/>
            <person name="Haridas S."/>
            <person name="Kuo A."/>
            <person name="Mondo S."/>
            <person name="Pangilinan J."/>
            <person name="Riley R."/>
            <person name="Labutti K."/>
            <person name="Andreopoulos B."/>
            <person name="Lipzen A."/>
            <person name="Chen C."/>
            <person name="Yanf M."/>
            <person name="Daum C."/>
            <person name="Ng V."/>
            <person name="Clum A."/>
            <person name="Steindorff A."/>
            <person name="Ohm R."/>
            <person name="Martin F."/>
            <person name="Silar P."/>
            <person name="Natvig D."/>
            <person name="Lalanne C."/>
            <person name="Gautier V."/>
            <person name="Ament-Velasquez S.L."/>
            <person name="Kruys A."/>
            <person name="Hutchinson M.I."/>
            <person name="Powell A.J."/>
            <person name="Barry K."/>
            <person name="Miller A.N."/>
            <person name="Grigoriev I.V."/>
            <person name="Debuchy R."/>
            <person name="Gladieux P."/>
            <person name="Thoren M.H."/>
            <person name="Johannesson H."/>
        </authorList>
    </citation>
    <scope>NUCLEOTIDE SEQUENCE</scope>
    <source>
        <strain evidence="11">8032-3</strain>
    </source>
</reference>
<dbReference type="InterPro" id="IPR020806">
    <property type="entry name" value="PKS_PP-bd"/>
</dbReference>
<dbReference type="GeneID" id="85308432"/>
<dbReference type="GO" id="GO:0004312">
    <property type="term" value="F:fatty acid synthase activity"/>
    <property type="evidence" value="ECO:0007669"/>
    <property type="project" value="TreeGrafter"/>
</dbReference>
<feature type="domain" description="Carrier" evidence="8">
    <location>
        <begin position="2441"/>
        <end position="2518"/>
    </location>
</feature>
<dbReference type="EMBL" id="MU839015">
    <property type="protein sequence ID" value="KAK1765470.1"/>
    <property type="molecule type" value="Genomic_DNA"/>
</dbReference>
<dbReference type="InterPro" id="IPR014030">
    <property type="entry name" value="Ketoacyl_synth_N"/>
</dbReference>
<evidence type="ECO:0000313" key="11">
    <source>
        <dbReference type="EMBL" id="KAK1765470.1"/>
    </source>
</evidence>
<dbReference type="SMART" id="SM00826">
    <property type="entry name" value="PKS_DH"/>
    <property type="match status" value="1"/>
</dbReference>
<keyword evidence="3" id="KW-0808">Transferase</keyword>
<accession>A0AAJ0BVY8</accession>
<dbReference type="Gene3D" id="3.40.47.10">
    <property type="match status" value="1"/>
</dbReference>
<dbReference type="SMART" id="SM00823">
    <property type="entry name" value="PKS_PP"/>
    <property type="match status" value="1"/>
</dbReference>
<evidence type="ECO:0000259" key="9">
    <source>
        <dbReference type="PROSITE" id="PS52004"/>
    </source>
</evidence>
<dbReference type="InterPro" id="IPR013968">
    <property type="entry name" value="PKS_KR"/>
</dbReference>
<dbReference type="PROSITE" id="PS00606">
    <property type="entry name" value="KS3_1"/>
    <property type="match status" value="1"/>
</dbReference>
<dbReference type="InterPro" id="IPR016036">
    <property type="entry name" value="Malonyl_transacylase_ACP-bd"/>
</dbReference>
<feature type="compositionally biased region" description="Basic and acidic residues" evidence="7">
    <location>
        <begin position="2392"/>
        <end position="2402"/>
    </location>
</feature>
<dbReference type="InterPro" id="IPR020807">
    <property type="entry name" value="PKS_DH"/>
</dbReference>
<feature type="active site" description="Proton acceptor; for dehydratase activity" evidence="6">
    <location>
        <position position="1023"/>
    </location>
</feature>
<proteinExistence type="predicted"/>
<dbReference type="Proteomes" id="UP001244011">
    <property type="component" value="Unassembled WGS sequence"/>
</dbReference>
<feature type="domain" description="PKS/mFAS DH" evidence="10">
    <location>
        <begin position="991"/>
        <end position="1301"/>
    </location>
</feature>
<feature type="compositionally biased region" description="Polar residues" evidence="7">
    <location>
        <begin position="350"/>
        <end position="363"/>
    </location>
</feature>
<feature type="region of interest" description="N-terminal hotdog fold" evidence="6">
    <location>
        <begin position="991"/>
        <end position="1129"/>
    </location>
</feature>
<dbReference type="Gene3D" id="3.10.129.110">
    <property type="entry name" value="Polyketide synthase dehydratase"/>
    <property type="match status" value="1"/>
</dbReference>
<keyword evidence="4" id="KW-0560">Oxidoreductase</keyword>
<dbReference type="SUPFAM" id="SSF52151">
    <property type="entry name" value="FabD/lysophospholipase-like"/>
    <property type="match status" value="1"/>
</dbReference>
<sequence>MSYKQPTAEPIAIVGSSCRFTGSVSSPSELWSLLQDPTDLSRKVPPERFNIEGFYHPDGEYHGTTNSPKAYWLDQDHRVFDAAFFNITPKEAEAVDPQQRMLLEVVYEALESAGYTLQQYAGENVAVFAGIMTADYDTLSQRDDITASQYYATGNARSIISNRISYFFNFNGPSMTIDTACSSSLVALHQAVLSLRSGESVMACVTGANLMITPEQFIVESSLHMLSPTGHCRMWDADADGYARGEGVAALLLKPLSRALADGDRIEGIIRETGVNSDGRTKGITMPNPEAQARLIRDTYRKTGLDSRNQEDRCQYFEAHGTGTHAGDPREAAAIEDAFFGQYATQSAAIESQTKPTVEGSTGRQDDTDSSEVAAESEPPLLVGSVKTVIGHTEGAAGLAGVLKVVQAMRHGAVPPNLHLQRLNPSVEPFYSNLRIATEVLPWPAPQGGQPRRASVNSFGFGGTNSHAIVEQYNPDIHNAVARAFSPTLSLTPRIQTIRSEPDGPPIALPLLLSANSQKSLFAVAQSYRDLLARDDSLPHDKLAWHAYAHRTALPFKVAVSGSSTAELAQNLDSLLDKARQAPALGIRSRSRTADEARARILGIFTGQGAQWATMSRGLLLLPGGVYRDAIRSLDATLQSCPHPPPWTLERLILAAADDEAGGVDAAAVAQPLCTAVQIGLVDLLRSVGVGFHAVVGHSSGEIGAAYAAGRISARDAMLVSYYRGMYAHLAGGRDGRKGGMLAVGMSKHEAAELCAREEYGGRICVAASNAPSSVTLSGDLDVLHRVRDELVEQKRFARMLMVDTAYHSPHMDHPAAKYVETLKTSKVSPMKKGNGTIWVSSVYGAGEPGYKELGASYWKDNMVRPVLFHEAVTTALTECGPFDFAIEVGPHPALKGPATQTMKATSDGRIVPYSGLLDRKKEDGHAFSDFLGMMWTHLGPSSILLQNYIQGSSGSGPLEGLPSYPWDHSQVHYKESRISRQYHFRTHAPHELLGIRTRDDNQYELRWRNILRLDKVPWIAHHRFQGQALLPASAYCVMALDAARVVLAGRAASVVELEDMEFMSGIVIEPESEGVEVLFSLSIVQAPHQRGPQQSIEALFTITSAYADGNSPMKQNFAGRLRIVLGEPAPQALPSRAPDPVETLTVSTDGFYHMMSEIGLDYSGPFRAIETIDRRFNFSSAVLKKRHVQDTTQLSISPATLDSCFQSAFATLSSPGDGALWTSFLPKSIERVRFNLAICDSKPNDDAVLNVEAHLTNFKPLTKDSAANFSGDMCIFNEAGEMEIQVEGLIVASFAATKPENDYELYLTTVMDVDPEDEIISAQVLDLSAPSPMLVESCERVASFYLDKASRQSNHSPPPSPQLSSFSRDPLHSLRPVKSGGRWPGDTSEVLDIFIQDSPYAATLEFVRSLGENLPDALPGMLPTLIEEAHQLVGLQSHISRVAKQVAHRYPRMNILGLTDPELGLTRPILSALKNSFLSYTVGSAAEKALVDRLPMLDAQRKKIILDEADLDDKLEEDHVQSPQYDLALVSTSLVAKSQNTRAMLKKLRQRMKAGGFLVLVHVSRSSLKERIRRCAGFRPDPEDMFTPPDWPDVLDECGFGHAMKNSYQSFPPGFSLIVRQAESELKQHALQPLAYPGGAEFTSRLLIVGGKHEETARIATETCQRLSSRCADITVAQTLDDIDQTELASFSAAIFLNDLDEPVLSEMTESRLEILKSLIKPEMTILWITCGARFDNPEHAASFGFARTMLAETPSLVLRMLDLESLGDSSGVICDEFARLATSGDVAVQAKDGAVLWSHEPEVHIQGGSRLVPRVLPWTDANNRVNASRRVVSETVNTLERPVEIASSQSGDGSARYDARLDPVDPRLHEAVAERATVQVDYSSVDVLNLGWAYSAHICVGRNVDTGETLAVLSKSNSSIVAVPAACAKTIASPDYPGFLGLLLRYLTSLTIAENLRDKSVLLIEPDELFLECAEEVLSSQGSTLRICVVDGGKRAGGDPRTHLLHPNSSSREIRALFPPDGAYVFDFLPEGSRLSELLVDSLPDNCEYHSRYSLLTSDHLNTLEDASGVEHIWELGINLALQRTTASSGSSLPSLPLLAVPDLLDATQPTQPFQVLDWRKERNVQHVIKPLVETQLFRPYKTYVLAGLTRDLGHSLCRLLADHGARHIVLASRNPNRTPRWRDELGRRGVDVRIEALDVTSREDVLRFRDALAETMPPVAGVVNGAMVLEDRVFAQMTLDTLGRVMRPKTAGSRNLDEAFDSPDMEFFIMTSSFAAVGGHAGQSNYAAANMYMNGLATSRRRRGLPGSALNIGVIYGLGFLHRERDELYTGLEREGYPPVSERDIHHMFLEAVVAGRPNTHSAAAGAVEDITTGLRRYRVDDPSPLHWHRDPRFSHYTREDDENADNGDGNGAAAAGAENGAPGAVRQLLDAAPTAREAAAALTTAMARRLEGMLRLPPGGVGPDSAVAELGVDSLAAVEVRSWIWAAAGRDVAVMKILGARSIGLLCEEIAEAIVQSRTEGGDKQADSADSDADVSVVGGSATSPSSGGADSSARSVARSE</sequence>
<dbReference type="InterPro" id="IPR014043">
    <property type="entry name" value="Acyl_transferase_dom"/>
</dbReference>
<evidence type="ECO:0000256" key="2">
    <source>
        <dbReference type="ARBA" id="ARBA00022553"/>
    </source>
</evidence>
<dbReference type="Pfam" id="PF08659">
    <property type="entry name" value="KR"/>
    <property type="match status" value="1"/>
</dbReference>
<dbReference type="InterPro" id="IPR020841">
    <property type="entry name" value="PKS_Beta-ketoAc_synthase_dom"/>
</dbReference>
<dbReference type="SMART" id="SM00825">
    <property type="entry name" value="PKS_KS"/>
    <property type="match status" value="1"/>
</dbReference>
<dbReference type="InterPro" id="IPR036291">
    <property type="entry name" value="NAD(P)-bd_dom_sf"/>
</dbReference>
<dbReference type="Gene3D" id="3.40.366.10">
    <property type="entry name" value="Malonyl-Coenzyme A Acyl Carrier Protein, domain 2"/>
    <property type="match status" value="1"/>
</dbReference>
<evidence type="ECO:0000256" key="7">
    <source>
        <dbReference type="SAM" id="MobiDB-lite"/>
    </source>
</evidence>
<dbReference type="InterPro" id="IPR014031">
    <property type="entry name" value="Ketoacyl_synth_C"/>
</dbReference>
<dbReference type="InterPro" id="IPR049551">
    <property type="entry name" value="PKS_DH_C"/>
</dbReference>
<dbReference type="Gene3D" id="3.30.70.3290">
    <property type="match status" value="1"/>
</dbReference>
<keyword evidence="5" id="KW-0511">Multifunctional enzyme</keyword>
<organism evidence="11 12">
    <name type="scientific">Phialemonium atrogriseum</name>
    <dbReference type="NCBI Taxonomy" id="1093897"/>
    <lineage>
        <taxon>Eukaryota</taxon>
        <taxon>Fungi</taxon>
        <taxon>Dikarya</taxon>
        <taxon>Ascomycota</taxon>
        <taxon>Pezizomycotina</taxon>
        <taxon>Sordariomycetes</taxon>
        <taxon>Sordariomycetidae</taxon>
        <taxon>Cephalothecales</taxon>
        <taxon>Cephalothecaceae</taxon>
        <taxon>Phialemonium</taxon>
    </lineage>
</organism>
<dbReference type="PANTHER" id="PTHR43775:SF20">
    <property type="entry name" value="HYBRID PKS-NRPS SYNTHETASE APDA"/>
    <property type="match status" value="1"/>
</dbReference>
<feature type="compositionally biased region" description="Low complexity" evidence="7">
    <location>
        <begin position="2538"/>
        <end position="2565"/>
    </location>
</feature>
<feature type="active site" description="Proton donor; for dehydratase activity" evidence="6">
    <location>
        <position position="1203"/>
    </location>
</feature>
<dbReference type="Gene3D" id="1.10.1200.10">
    <property type="entry name" value="ACP-like"/>
    <property type="match status" value="1"/>
</dbReference>
<dbReference type="PROSITE" id="PS52019">
    <property type="entry name" value="PKS_MFAS_DH"/>
    <property type="match status" value="1"/>
</dbReference>
<dbReference type="Pfam" id="PF16197">
    <property type="entry name" value="KAsynt_C_assoc"/>
    <property type="match status" value="1"/>
</dbReference>
<protein>
    <submittedName>
        <fullName evidence="11">Beta-ketoacyl synthase domain-containing protein</fullName>
    </submittedName>
</protein>
<dbReference type="InterPro" id="IPR050091">
    <property type="entry name" value="PKS_NRPS_Biosynth_Enz"/>
</dbReference>
<dbReference type="Pfam" id="PF00109">
    <property type="entry name" value="ketoacyl-synt"/>
    <property type="match status" value="1"/>
</dbReference>
<dbReference type="GO" id="GO:0016491">
    <property type="term" value="F:oxidoreductase activity"/>
    <property type="evidence" value="ECO:0007669"/>
    <property type="project" value="UniProtKB-KW"/>
</dbReference>
<dbReference type="RefSeq" id="XP_060281683.1">
    <property type="nucleotide sequence ID" value="XM_060425245.1"/>
</dbReference>
<dbReference type="GO" id="GO:0031177">
    <property type="term" value="F:phosphopantetheine binding"/>
    <property type="evidence" value="ECO:0007669"/>
    <property type="project" value="InterPro"/>
</dbReference>
<dbReference type="InterPro" id="IPR049552">
    <property type="entry name" value="PKS_DH_N"/>
</dbReference>
<dbReference type="InterPro" id="IPR009081">
    <property type="entry name" value="PP-bd_ACP"/>
</dbReference>
<feature type="region of interest" description="Disordered" evidence="7">
    <location>
        <begin position="1350"/>
        <end position="1384"/>
    </location>
</feature>
<dbReference type="Gene3D" id="3.40.50.720">
    <property type="entry name" value="NAD(P)-binding Rossmann-like Domain"/>
    <property type="match status" value="2"/>
</dbReference>
<dbReference type="SUPFAM" id="SSF51735">
    <property type="entry name" value="NAD(P)-binding Rossmann-fold domains"/>
    <property type="match status" value="2"/>
</dbReference>
<evidence type="ECO:0000256" key="1">
    <source>
        <dbReference type="ARBA" id="ARBA00022450"/>
    </source>
</evidence>
<dbReference type="PROSITE" id="PS00012">
    <property type="entry name" value="PHOSPHOPANTETHEINE"/>
    <property type="match status" value="1"/>
</dbReference>
<dbReference type="SMART" id="SM00827">
    <property type="entry name" value="PKS_AT"/>
    <property type="match status" value="1"/>
</dbReference>
<dbReference type="InterPro" id="IPR036736">
    <property type="entry name" value="ACP-like_sf"/>
</dbReference>
<dbReference type="PROSITE" id="PS52004">
    <property type="entry name" value="KS3_2"/>
    <property type="match status" value="1"/>
</dbReference>
<dbReference type="SMART" id="SM00822">
    <property type="entry name" value="PKS_KR"/>
    <property type="match status" value="1"/>
</dbReference>
<feature type="region of interest" description="Disordered" evidence="7">
    <location>
        <begin position="2522"/>
        <end position="2565"/>
    </location>
</feature>
<feature type="region of interest" description="Disordered" evidence="7">
    <location>
        <begin position="350"/>
        <end position="378"/>
    </location>
</feature>
<dbReference type="Pfam" id="PF21089">
    <property type="entry name" value="PKS_DH_N"/>
    <property type="match status" value="1"/>
</dbReference>
<dbReference type="GO" id="GO:0006633">
    <property type="term" value="P:fatty acid biosynthetic process"/>
    <property type="evidence" value="ECO:0007669"/>
    <property type="project" value="InterPro"/>
</dbReference>
<dbReference type="Pfam" id="PF02801">
    <property type="entry name" value="Ketoacyl-synt_C"/>
    <property type="match status" value="2"/>
</dbReference>
<dbReference type="InterPro" id="IPR001227">
    <property type="entry name" value="Ac_transferase_dom_sf"/>
</dbReference>
<dbReference type="PROSITE" id="PS50075">
    <property type="entry name" value="CARRIER"/>
    <property type="match status" value="1"/>
</dbReference>
<evidence type="ECO:0000259" key="8">
    <source>
        <dbReference type="PROSITE" id="PS50075"/>
    </source>
</evidence>
<dbReference type="InterPro" id="IPR042104">
    <property type="entry name" value="PKS_dehydratase_sf"/>
</dbReference>
<dbReference type="SUPFAM" id="SSF55048">
    <property type="entry name" value="Probable ACP-binding domain of malonyl-CoA ACP transacylase"/>
    <property type="match status" value="1"/>
</dbReference>
<name>A0AAJ0BVY8_9PEZI</name>
<feature type="region of interest" description="Disordered" evidence="7">
    <location>
        <begin position="2392"/>
        <end position="2422"/>
    </location>
</feature>
<dbReference type="Pfam" id="PF00550">
    <property type="entry name" value="PP-binding"/>
    <property type="match status" value="1"/>
</dbReference>
<dbReference type="InterPro" id="IPR006162">
    <property type="entry name" value="Ppantetheine_attach_site"/>
</dbReference>
<dbReference type="InterPro" id="IPR029063">
    <property type="entry name" value="SAM-dependent_MTases_sf"/>
</dbReference>
<dbReference type="GO" id="GO:0004315">
    <property type="term" value="F:3-oxoacyl-[acyl-carrier-protein] synthase activity"/>
    <property type="evidence" value="ECO:0007669"/>
    <property type="project" value="InterPro"/>
</dbReference>
<dbReference type="InterPro" id="IPR016035">
    <property type="entry name" value="Acyl_Trfase/lysoPLipase"/>
</dbReference>
<dbReference type="InterPro" id="IPR032821">
    <property type="entry name" value="PKS_assoc"/>
</dbReference>
<dbReference type="Gene3D" id="3.40.50.150">
    <property type="entry name" value="Vaccinia Virus protein VP39"/>
    <property type="match status" value="1"/>
</dbReference>
<keyword evidence="2" id="KW-0597">Phosphoprotein</keyword>